<feature type="transmembrane region" description="Helical" evidence="1">
    <location>
        <begin position="30"/>
        <end position="49"/>
    </location>
</feature>
<keyword evidence="1" id="KW-0472">Membrane</keyword>
<dbReference type="EMBL" id="MN739981">
    <property type="protein sequence ID" value="QHT81352.1"/>
    <property type="molecule type" value="Genomic_DNA"/>
</dbReference>
<name>A0A6C0HL50_9ZZZZ</name>
<evidence type="ECO:0000256" key="1">
    <source>
        <dbReference type="SAM" id="Phobius"/>
    </source>
</evidence>
<protein>
    <submittedName>
        <fullName evidence="2">Uncharacterized protein</fullName>
    </submittedName>
</protein>
<reference evidence="2" key="1">
    <citation type="journal article" date="2020" name="Nature">
        <title>Giant virus diversity and host interactions through global metagenomics.</title>
        <authorList>
            <person name="Schulz F."/>
            <person name="Roux S."/>
            <person name="Paez-Espino D."/>
            <person name="Jungbluth S."/>
            <person name="Walsh D.A."/>
            <person name="Denef V.J."/>
            <person name="McMahon K.D."/>
            <person name="Konstantinidis K.T."/>
            <person name="Eloe-Fadrosh E.A."/>
            <person name="Kyrpides N.C."/>
            <person name="Woyke T."/>
        </authorList>
    </citation>
    <scope>NUCLEOTIDE SEQUENCE</scope>
    <source>
        <strain evidence="2">GVMAG-M-3300023184-13</strain>
    </source>
</reference>
<proteinExistence type="predicted"/>
<dbReference type="AlphaFoldDB" id="A0A6C0HL50"/>
<keyword evidence="1" id="KW-1133">Transmembrane helix</keyword>
<keyword evidence="1" id="KW-0812">Transmembrane</keyword>
<organism evidence="2">
    <name type="scientific">viral metagenome</name>
    <dbReference type="NCBI Taxonomy" id="1070528"/>
    <lineage>
        <taxon>unclassified sequences</taxon>
        <taxon>metagenomes</taxon>
        <taxon>organismal metagenomes</taxon>
    </lineage>
</organism>
<evidence type="ECO:0000313" key="2">
    <source>
        <dbReference type="EMBL" id="QHT81352.1"/>
    </source>
</evidence>
<feature type="transmembrane region" description="Helical" evidence="1">
    <location>
        <begin position="7"/>
        <end position="24"/>
    </location>
</feature>
<sequence>MDGISSVISIILLLLIATFILAAGESLVGIIGAFVLLVITSYITVYNFTVTS</sequence>
<accession>A0A6C0HL50</accession>